<dbReference type="InterPro" id="IPR033424">
    <property type="entry name" value="MASE4"/>
</dbReference>
<evidence type="ECO:0000313" key="10">
    <source>
        <dbReference type="EMBL" id="MFD1374383.1"/>
    </source>
</evidence>
<reference evidence="11" key="1">
    <citation type="journal article" date="2019" name="Int. J. Syst. Evol. Microbiol.">
        <title>The Global Catalogue of Microorganisms (GCM) 10K type strain sequencing project: providing services to taxonomists for standard genome sequencing and annotation.</title>
        <authorList>
            <consortium name="The Broad Institute Genomics Platform"/>
            <consortium name="The Broad Institute Genome Sequencing Center for Infectious Disease"/>
            <person name="Wu L."/>
            <person name="Ma J."/>
        </authorList>
    </citation>
    <scope>NUCLEOTIDE SEQUENCE [LARGE SCALE GENOMIC DNA]</scope>
    <source>
        <strain evidence="11">CCM 7526</strain>
    </source>
</reference>
<dbReference type="Pfam" id="PF00512">
    <property type="entry name" value="HisKA"/>
    <property type="match status" value="1"/>
</dbReference>
<evidence type="ECO:0000256" key="7">
    <source>
        <dbReference type="ARBA" id="ARBA00023012"/>
    </source>
</evidence>
<keyword evidence="5" id="KW-0808">Transferase</keyword>
<keyword evidence="4" id="KW-0597">Phosphoprotein</keyword>
<feature type="transmembrane region" description="Helical" evidence="8">
    <location>
        <begin position="250"/>
        <end position="271"/>
    </location>
</feature>
<dbReference type="SMART" id="SM00388">
    <property type="entry name" value="HisKA"/>
    <property type="match status" value="1"/>
</dbReference>
<keyword evidence="6" id="KW-0418">Kinase</keyword>
<keyword evidence="8" id="KW-0812">Transmembrane</keyword>
<dbReference type="PANTHER" id="PTHR43711:SF1">
    <property type="entry name" value="HISTIDINE KINASE 1"/>
    <property type="match status" value="1"/>
</dbReference>
<organism evidence="10 11">
    <name type="scientific">Actinoplanes sichuanensis</name>
    <dbReference type="NCBI Taxonomy" id="512349"/>
    <lineage>
        <taxon>Bacteria</taxon>
        <taxon>Bacillati</taxon>
        <taxon>Actinomycetota</taxon>
        <taxon>Actinomycetes</taxon>
        <taxon>Micromonosporales</taxon>
        <taxon>Micromonosporaceae</taxon>
        <taxon>Actinoplanes</taxon>
    </lineage>
</organism>
<feature type="transmembrane region" description="Helical" evidence="8">
    <location>
        <begin position="226"/>
        <end position="244"/>
    </location>
</feature>
<evidence type="ECO:0000256" key="2">
    <source>
        <dbReference type="ARBA" id="ARBA00004236"/>
    </source>
</evidence>
<dbReference type="PANTHER" id="PTHR43711">
    <property type="entry name" value="TWO-COMPONENT HISTIDINE KINASE"/>
    <property type="match status" value="1"/>
</dbReference>
<dbReference type="InterPro" id="IPR005467">
    <property type="entry name" value="His_kinase_dom"/>
</dbReference>
<evidence type="ECO:0000256" key="5">
    <source>
        <dbReference type="ARBA" id="ARBA00022679"/>
    </source>
</evidence>
<keyword evidence="8" id="KW-1133">Transmembrane helix</keyword>
<dbReference type="SUPFAM" id="SSF55874">
    <property type="entry name" value="ATPase domain of HSP90 chaperone/DNA topoisomerase II/histidine kinase"/>
    <property type="match status" value="1"/>
</dbReference>
<gene>
    <name evidence="10" type="ORF">ACFQ5G_54415</name>
</gene>
<dbReference type="Proteomes" id="UP001597183">
    <property type="component" value="Unassembled WGS sequence"/>
</dbReference>
<comment type="subcellular location">
    <subcellularLocation>
        <location evidence="2">Cell membrane</location>
    </subcellularLocation>
</comment>
<dbReference type="CDD" id="cd00082">
    <property type="entry name" value="HisKA"/>
    <property type="match status" value="1"/>
</dbReference>
<protein>
    <recommendedName>
        <fullName evidence="3">histidine kinase</fullName>
        <ecNumber evidence="3">2.7.13.3</ecNumber>
    </recommendedName>
</protein>
<keyword evidence="10" id="KW-0547">Nucleotide-binding</keyword>
<dbReference type="EC" id="2.7.13.3" evidence="3"/>
<dbReference type="InterPro" id="IPR004358">
    <property type="entry name" value="Sig_transdc_His_kin-like_C"/>
</dbReference>
<dbReference type="InterPro" id="IPR003594">
    <property type="entry name" value="HATPase_dom"/>
</dbReference>
<feature type="transmembrane region" description="Helical" evidence="8">
    <location>
        <begin position="118"/>
        <end position="138"/>
    </location>
</feature>
<evidence type="ECO:0000256" key="8">
    <source>
        <dbReference type="SAM" id="Phobius"/>
    </source>
</evidence>
<dbReference type="InterPro" id="IPR050736">
    <property type="entry name" value="Sensor_HK_Regulatory"/>
</dbReference>
<proteinExistence type="predicted"/>
<dbReference type="GO" id="GO:0005524">
    <property type="term" value="F:ATP binding"/>
    <property type="evidence" value="ECO:0007669"/>
    <property type="project" value="UniProtKB-KW"/>
</dbReference>
<feature type="transmembrane region" description="Helical" evidence="8">
    <location>
        <begin position="159"/>
        <end position="182"/>
    </location>
</feature>
<feature type="domain" description="Histidine kinase" evidence="9">
    <location>
        <begin position="321"/>
        <end position="536"/>
    </location>
</feature>
<dbReference type="RefSeq" id="WP_317795765.1">
    <property type="nucleotide sequence ID" value="NZ_AP028461.1"/>
</dbReference>
<dbReference type="Pfam" id="PF17158">
    <property type="entry name" value="MASE4"/>
    <property type="match status" value="1"/>
</dbReference>
<dbReference type="SUPFAM" id="SSF47384">
    <property type="entry name" value="Homodimeric domain of signal transducing histidine kinase"/>
    <property type="match status" value="1"/>
</dbReference>
<dbReference type="PRINTS" id="PR00344">
    <property type="entry name" value="BCTRLSENSOR"/>
</dbReference>
<evidence type="ECO:0000256" key="6">
    <source>
        <dbReference type="ARBA" id="ARBA00022777"/>
    </source>
</evidence>
<dbReference type="Pfam" id="PF02518">
    <property type="entry name" value="HATPase_c"/>
    <property type="match status" value="1"/>
</dbReference>
<dbReference type="PROSITE" id="PS50109">
    <property type="entry name" value="HIS_KIN"/>
    <property type="match status" value="1"/>
</dbReference>
<sequence length="554" mass="59246">MNPGNGAGRPEDALVRRGLWVYAVVVIAAASAVVPFADHHLGSHPNLILAFLVLMPTADLLTAYLLVQQFLAHGRLATLTLSTVYLFSSLVMIAYAVAFTRAQQTDGGSAWSEVCAPLLGLVVVMGFPVLVVAQQWLVTAVPSRHRDVTRSRRPTAVAILAAAALVAAAAVAGVVIGVPAWFPALYQSGSATTFGRILYGAALPVITACLLMVARDLRHRAQVERWVVVAISASLAAAILTLVAPRYTVGFYAARVALLLSSAVVLTALLAQTASLYRRLTAAHDDLHRAHRELSRRADHLMTANRELETADAWKSDILATLSHEINQPLAVIAAYSEELTHDWDLTTDDERRASALVLGERVDDLLGMAAHLLALCRAERGEIQTRPAVLPVERILTRLTDNLTRQARMRLDADHGPSGTAVWADPVHTHEVLTNFVTNAVKYSPGDIHISATPNDTGTMVLFAVSDEGNGVPPEFVAHLFDRFTQADRGGAARAGAGFGLYLSRLLTEANHGDLWYEAVVPHGSRFVLALPSAPSGPPALSRVDHADGAATG</sequence>
<dbReference type="SMART" id="SM00387">
    <property type="entry name" value="HATPase_c"/>
    <property type="match status" value="1"/>
</dbReference>
<feature type="transmembrane region" description="Helical" evidence="8">
    <location>
        <begin position="48"/>
        <end position="67"/>
    </location>
</feature>
<dbReference type="Gene3D" id="3.30.565.10">
    <property type="entry name" value="Histidine kinase-like ATPase, C-terminal domain"/>
    <property type="match status" value="1"/>
</dbReference>
<keyword evidence="7" id="KW-0902">Two-component regulatory system</keyword>
<comment type="catalytic activity">
    <reaction evidence="1">
        <text>ATP + protein L-histidine = ADP + protein N-phospho-L-histidine.</text>
        <dbReference type="EC" id="2.7.13.3"/>
    </reaction>
</comment>
<feature type="transmembrane region" description="Helical" evidence="8">
    <location>
        <begin position="194"/>
        <end position="214"/>
    </location>
</feature>
<feature type="transmembrane region" description="Helical" evidence="8">
    <location>
        <begin position="19"/>
        <end position="36"/>
    </location>
</feature>
<keyword evidence="11" id="KW-1185">Reference proteome</keyword>
<dbReference type="InterPro" id="IPR036890">
    <property type="entry name" value="HATPase_C_sf"/>
</dbReference>
<evidence type="ECO:0000256" key="4">
    <source>
        <dbReference type="ARBA" id="ARBA00022553"/>
    </source>
</evidence>
<evidence type="ECO:0000259" key="9">
    <source>
        <dbReference type="PROSITE" id="PS50109"/>
    </source>
</evidence>
<evidence type="ECO:0000313" key="11">
    <source>
        <dbReference type="Proteomes" id="UP001597183"/>
    </source>
</evidence>
<dbReference type="InterPro" id="IPR036097">
    <property type="entry name" value="HisK_dim/P_sf"/>
</dbReference>
<comment type="caution">
    <text evidence="10">The sequence shown here is derived from an EMBL/GenBank/DDBJ whole genome shotgun (WGS) entry which is preliminary data.</text>
</comment>
<name>A0ABW4AWN5_9ACTN</name>
<keyword evidence="10" id="KW-0067">ATP-binding</keyword>
<feature type="transmembrane region" description="Helical" evidence="8">
    <location>
        <begin position="79"/>
        <end position="98"/>
    </location>
</feature>
<accession>A0ABW4AWN5</accession>
<dbReference type="InterPro" id="IPR003661">
    <property type="entry name" value="HisK_dim/P_dom"/>
</dbReference>
<dbReference type="Gene3D" id="1.10.287.130">
    <property type="match status" value="1"/>
</dbReference>
<evidence type="ECO:0000256" key="1">
    <source>
        <dbReference type="ARBA" id="ARBA00000085"/>
    </source>
</evidence>
<evidence type="ECO:0000256" key="3">
    <source>
        <dbReference type="ARBA" id="ARBA00012438"/>
    </source>
</evidence>
<keyword evidence="8" id="KW-0472">Membrane</keyword>
<dbReference type="EMBL" id="JBHTMK010000082">
    <property type="protein sequence ID" value="MFD1374383.1"/>
    <property type="molecule type" value="Genomic_DNA"/>
</dbReference>